<keyword evidence="2" id="KW-1185">Reference proteome</keyword>
<dbReference type="InterPro" id="IPR008912">
    <property type="entry name" value="Uncharacterised_CoxE"/>
</dbReference>
<name>A0A3N6WRQ1_9ACTN</name>
<organism evidence="1 2">
    <name type="scientific">Aeromicrobium camelliae</name>
    <dbReference type="NCBI Taxonomy" id="1538144"/>
    <lineage>
        <taxon>Bacteria</taxon>
        <taxon>Bacillati</taxon>
        <taxon>Actinomycetota</taxon>
        <taxon>Actinomycetes</taxon>
        <taxon>Propionibacteriales</taxon>
        <taxon>Nocardioidaceae</taxon>
        <taxon>Aeromicrobium</taxon>
    </lineage>
</organism>
<sequence>MTTQVAERLVEFVEALRLKGINAGPSETIDAAAAVQVLGFDDRDVLREGLAAALVRRDGQRDVFDMTFDVFFPAGIGTPTSAEAADGDLDTEQLRALLAMALADNDGRALAQVAEVAVDALGPVGQPGTGTHGWSAYQTLERLRPQTVVAQALAMRGGGSGGGQGHSGQFTDRLEREEIRRSVARFRDLVAAEARRRTAEVRGRQIVARHVVTQSTDRVDFLSANAHQLSELRRTVQPLARKLATRLAARRRRRRRGQIDIRRTLRSAMSTGGVPVKPVYAAPRPSRPELVLLCDVSGSVAGFSQFTMLLVKALSDQFSKIRVFAFVNAMDEVSSLVKDADGDLISRIQSDARITKWHTSSDYGEAFGDFVEDHLDAVGPRTAVIVLGDARNNNQHPRFEALRRIAERSRRTYWLNPEHGSRWGLGDSEALAYAEIVPMYECCNVEQLSSFVGRILPV</sequence>
<dbReference type="EMBL" id="RQJX01000011">
    <property type="protein sequence ID" value="RQN07662.1"/>
    <property type="molecule type" value="Genomic_DNA"/>
</dbReference>
<evidence type="ECO:0000313" key="2">
    <source>
        <dbReference type="Proteomes" id="UP000275225"/>
    </source>
</evidence>
<dbReference type="SUPFAM" id="SSF53300">
    <property type="entry name" value="vWA-like"/>
    <property type="match status" value="1"/>
</dbReference>
<evidence type="ECO:0000313" key="1">
    <source>
        <dbReference type="EMBL" id="RQN07662.1"/>
    </source>
</evidence>
<dbReference type="Proteomes" id="UP000275225">
    <property type="component" value="Unassembled WGS sequence"/>
</dbReference>
<gene>
    <name evidence="1" type="ORF">EHW97_09175</name>
</gene>
<dbReference type="Pfam" id="PF05762">
    <property type="entry name" value="VWA_CoxE"/>
    <property type="match status" value="1"/>
</dbReference>
<dbReference type="InterPro" id="IPR011195">
    <property type="entry name" value="UCP010256"/>
</dbReference>
<dbReference type="RefSeq" id="WP_124236870.1">
    <property type="nucleotide sequence ID" value="NZ_JBHUFI010000002.1"/>
</dbReference>
<reference evidence="1 2" key="1">
    <citation type="submission" date="2018-11" db="EMBL/GenBank/DDBJ databases">
        <authorList>
            <person name="Li F."/>
        </authorList>
    </citation>
    <scope>NUCLEOTIDE SEQUENCE [LARGE SCALE GENOMIC DNA]</scope>
    <source>
        <strain evidence="1 2">YS17T</strain>
    </source>
</reference>
<dbReference type="PIRSF" id="PIRSF010256">
    <property type="entry name" value="CoxE_vWa"/>
    <property type="match status" value="1"/>
</dbReference>
<comment type="caution">
    <text evidence="1">The sequence shown here is derived from an EMBL/GenBank/DDBJ whole genome shotgun (WGS) entry which is preliminary data.</text>
</comment>
<dbReference type="PANTHER" id="PTHR39338:SF5">
    <property type="entry name" value="BLR6139 PROTEIN"/>
    <property type="match status" value="1"/>
</dbReference>
<dbReference type="InterPro" id="IPR036465">
    <property type="entry name" value="vWFA_dom_sf"/>
</dbReference>
<proteinExistence type="predicted"/>
<dbReference type="PANTHER" id="PTHR39338">
    <property type="entry name" value="BLL5662 PROTEIN-RELATED"/>
    <property type="match status" value="1"/>
</dbReference>
<accession>A0A3N6WRQ1</accession>
<dbReference type="OrthoDB" id="5174525at2"/>
<dbReference type="AlphaFoldDB" id="A0A3N6WRQ1"/>
<protein>
    <submittedName>
        <fullName evidence="1">VWA domain-containing protein</fullName>
    </submittedName>
</protein>